<evidence type="ECO:0008006" key="4">
    <source>
        <dbReference type="Google" id="ProtNLM"/>
    </source>
</evidence>
<evidence type="ECO:0000313" key="3">
    <source>
        <dbReference type="Proteomes" id="UP001497516"/>
    </source>
</evidence>
<keyword evidence="1" id="KW-0732">Signal</keyword>
<dbReference type="PROSITE" id="PS51257">
    <property type="entry name" value="PROKAR_LIPOPROTEIN"/>
    <property type="match status" value="1"/>
</dbReference>
<dbReference type="Proteomes" id="UP001497516">
    <property type="component" value="Chromosome 6"/>
</dbReference>
<evidence type="ECO:0000313" key="2">
    <source>
        <dbReference type="EMBL" id="CAL1392653.1"/>
    </source>
</evidence>
<reference evidence="2 3" key="1">
    <citation type="submission" date="2024-04" db="EMBL/GenBank/DDBJ databases">
        <authorList>
            <person name="Fracassetti M."/>
        </authorList>
    </citation>
    <scope>NUCLEOTIDE SEQUENCE [LARGE SCALE GENOMIC DNA]</scope>
</reference>
<keyword evidence="3" id="KW-1185">Reference proteome</keyword>
<feature type="signal peptide" evidence="1">
    <location>
        <begin position="1"/>
        <end position="24"/>
    </location>
</feature>
<protein>
    <recommendedName>
        <fullName evidence="4">Secreted protein</fullName>
    </recommendedName>
</protein>
<accession>A0AAV2F3T9</accession>
<dbReference type="AlphaFoldDB" id="A0AAV2F3T9"/>
<name>A0AAV2F3T9_9ROSI</name>
<proteinExistence type="predicted"/>
<sequence>MMAGSRSWQLAMVLLAAAIAACEGDWRRWRLARATAACEKRIWRLARATGDGALLAATGRKRWRWLMVPLSLCRFVCSTSRSVNWRKKRKGRVLFGWRLPNSTFF</sequence>
<dbReference type="EMBL" id="OZ034819">
    <property type="protein sequence ID" value="CAL1392653.1"/>
    <property type="molecule type" value="Genomic_DNA"/>
</dbReference>
<feature type="chain" id="PRO_5043606769" description="Secreted protein" evidence="1">
    <location>
        <begin position="25"/>
        <end position="105"/>
    </location>
</feature>
<gene>
    <name evidence="2" type="ORF">LTRI10_LOCUS33281</name>
</gene>
<evidence type="ECO:0000256" key="1">
    <source>
        <dbReference type="SAM" id="SignalP"/>
    </source>
</evidence>
<organism evidence="2 3">
    <name type="scientific">Linum trigynum</name>
    <dbReference type="NCBI Taxonomy" id="586398"/>
    <lineage>
        <taxon>Eukaryota</taxon>
        <taxon>Viridiplantae</taxon>
        <taxon>Streptophyta</taxon>
        <taxon>Embryophyta</taxon>
        <taxon>Tracheophyta</taxon>
        <taxon>Spermatophyta</taxon>
        <taxon>Magnoliopsida</taxon>
        <taxon>eudicotyledons</taxon>
        <taxon>Gunneridae</taxon>
        <taxon>Pentapetalae</taxon>
        <taxon>rosids</taxon>
        <taxon>fabids</taxon>
        <taxon>Malpighiales</taxon>
        <taxon>Linaceae</taxon>
        <taxon>Linum</taxon>
    </lineage>
</organism>